<sequence length="428" mass="48002">MIKEVIFLFLGINIFFLDAFGQNVVFGPSVLLPTSVNSEAEELAPFFSSEDDKLYFSRIFSKENVGGLYSGADIWMSALLNNGVWSKPSNNFSKWNNKGNNVLVGINSTGDVVYLTDAYQNSGGIAFSKFNGKNWSQPEAIKIPDLDLSAHIGFNMSSDYEVLFISMTGIDSYGDEDIYISLKDSATGEWSIPKNIGPTINTKGFEIAPVLSEDKETLYFTSNGHGGYGDADIFMTKRLYGSWSVWTKPINLGPNINSEKFDGYLNIDQKNQRIFFTSNRGGTLADIYRAPFLEKPFTSDLTFFQKRILSDSVLYSLFEVDIPDRFFVTDTGLISDPTSELIYFIVNTINDDENLFVELKATTPYYEGITQMEFNNVVSFAERVRYEFIKQGLASERVVLNAELVESAMPEAEASINQNGFVKILLRK</sequence>
<evidence type="ECO:0000313" key="1">
    <source>
        <dbReference type="EMBL" id="NMM47222.1"/>
    </source>
</evidence>
<dbReference type="RefSeq" id="WP_169677831.1">
    <property type="nucleotide sequence ID" value="NZ_JABBNU010000001.1"/>
</dbReference>
<comment type="caution">
    <text evidence="1">The sequence shown here is derived from an EMBL/GenBank/DDBJ whole genome shotgun (WGS) entry which is preliminary data.</text>
</comment>
<reference evidence="1 2" key="1">
    <citation type="submission" date="2020-04" db="EMBL/GenBank/DDBJ databases">
        <title>Flammeovirgaceae bacterium KN852 isolated from deep sea.</title>
        <authorList>
            <person name="Zhang D.-C."/>
        </authorList>
    </citation>
    <scope>NUCLEOTIDE SEQUENCE [LARGE SCALE GENOMIC DNA]</scope>
    <source>
        <strain evidence="1 2">KN852</strain>
    </source>
</reference>
<evidence type="ECO:0008006" key="3">
    <source>
        <dbReference type="Google" id="ProtNLM"/>
    </source>
</evidence>
<dbReference type="Pfam" id="PF07676">
    <property type="entry name" value="PD40"/>
    <property type="match status" value="1"/>
</dbReference>
<organism evidence="1 2">
    <name type="scientific">Marinigracilibium pacificum</name>
    <dbReference type="NCBI Taxonomy" id="2729599"/>
    <lineage>
        <taxon>Bacteria</taxon>
        <taxon>Pseudomonadati</taxon>
        <taxon>Bacteroidota</taxon>
        <taxon>Cytophagia</taxon>
        <taxon>Cytophagales</taxon>
        <taxon>Flammeovirgaceae</taxon>
        <taxon>Marinigracilibium</taxon>
    </lineage>
</organism>
<name>A0A848J1Z9_9BACT</name>
<dbReference type="EMBL" id="JABBNU010000001">
    <property type="protein sequence ID" value="NMM47222.1"/>
    <property type="molecule type" value="Genomic_DNA"/>
</dbReference>
<proteinExistence type="predicted"/>
<gene>
    <name evidence="1" type="ORF">HH304_02350</name>
</gene>
<dbReference type="Proteomes" id="UP000559010">
    <property type="component" value="Unassembled WGS sequence"/>
</dbReference>
<evidence type="ECO:0000313" key="2">
    <source>
        <dbReference type="Proteomes" id="UP000559010"/>
    </source>
</evidence>
<dbReference type="InterPro" id="IPR011659">
    <property type="entry name" value="WD40"/>
</dbReference>
<keyword evidence="2" id="KW-1185">Reference proteome</keyword>
<dbReference type="AlphaFoldDB" id="A0A848J1Z9"/>
<dbReference type="SUPFAM" id="SSF82171">
    <property type="entry name" value="DPP6 N-terminal domain-like"/>
    <property type="match status" value="1"/>
</dbReference>
<protein>
    <recommendedName>
        <fullName evidence="3">WD40 repeat protein</fullName>
    </recommendedName>
</protein>
<accession>A0A848J1Z9</accession>